<dbReference type="RefSeq" id="WP_339093553.1">
    <property type="nucleotide sequence ID" value="NZ_LR743508.1"/>
</dbReference>
<evidence type="ECO:0000256" key="7">
    <source>
        <dbReference type="ARBA" id="ARBA00023172"/>
    </source>
</evidence>
<keyword evidence="2" id="KW-0963">Cytoplasm</keyword>
<dbReference type="PANTHER" id="PTHR30349:SF77">
    <property type="entry name" value="TYROSINE RECOMBINASE XERC"/>
    <property type="match status" value="1"/>
</dbReference>
<reference evidence="12" key="1">
    <citation type="submission" date="2019-12" db="EMBL/GenBank/DDBJ databases">
        <authorList>
            <person name="Cremers G."/>
        </authorList>
    </citation>
    <scope>NUCLEOTIDE SEQUENCE</scope>
    <source>
        <strain evidence="12">Vvax</strain>
    </source>
</reference>
<dbReference type="GO" id="GO:0015074">
    <property type="term" value="P:DNA integration"/>
    <property type="evidence" value="ECO:0007669"/>
    <property type="project" value="UniProtKB-KW"/>
</dbReference>
<evidence type="ECO:0000259" key="11">
    <source>
        <dbReference type="PROSITE" id="PS51900"/>
    </source>
</evidence>
<keyword evidence="6 9" id="KW-0238">DNA-binding</keyword>
<dbReference type="Pfam" id="PF00589">
    <property type="entry name" value="Phage_integrase"/>
    <property type="match status" value="1"/>
</dbReference>
<keyword evidence="3" id="KW-0132">Cell division</keyword>
<dbReference type="InterPro" id="IPR002104">
    <property type="entry name" value="Integrase_catalytic"/>
</dbReference>
<dbReference type="InterPro" id="IPR010998">
    <property type="entry name" value="Integrase_recombinase_N"/>
</dbReference>
<dbReference type="EMBL" id="LR743508">
    <property type="protein sequence ID" value="CAA2109605.1"/>
    <property type="molecule type" value="Genomic_DNA"/>
</dbReference>
<evidence type="ECO:0000256" key="9">
    <source>
        <dbReference type="PROSITE-ProRule" id="PRU01248"/>
    </source>
</evidence>
<evidence type="ECO:0000256" key="5">
    <source>
        <dbReference type="ARBA" id="ARBA00022908"/>
    </source>
</evidence>
<evidence type="ECO:0000256" key="3">
    <source>
        <dbReference type="ARBA" id="ARBA00022618"/>
    </source>
</evidence>
<dbReference type="SUPFAM" id="SSF56349">
    <property type="entry name" value="DNA breaking-rejoining enzymes"/>
    <property type="match status" value="1"/>
</dbReference>
<keyword evidence="7" id="KW-0233">DNA recombination</keyword>
<evidence type="ECO:0000256" key="4">
    <source>
        <dbReference type="ARBA" id="ARBA00022829"/>
    </source>
</evidence>
<dbReference type="GO" id="GO:0051301">
    <property type="term" value="P:cell division"/>
    <property type="evidence" value="ECO:0007669"/>
    <property type="project" value="UniProtKB-KW"/>
</dbReference>
<sequence>MTSLQSRKLHRGHFAFMRALAQGIDERTSWDRYLRLEGEHTDLRVVRRTIAWIRDEFAAAARREQRPGTARLILLDPDQFSKATPLPSLGDFAQAQGLEDFSEAEQIEAYEAAFPAAGSQAGGTARASRRTRVVERQLDALRWLEGLAAQDPRPGDGVSAWLNPALAARLERAELPTLVALVGAINLNGARWWVRVPGIGERKAARILDWLRANEAPLGLRVGMHATRRRRQVSPVDLAAVVPAATALLPLEKFVVPPDLDGRSGRFRAPQDTCLLPAATDLEAIGAWLEAKRPHDSSAELSPTQRSYRKEAERLLLWTVLERKTALSSLSVADAAAYRQFLAGPPAAWCGPRHNQRWSPLWRPLEGPLAPTAVRQAMAILRSLFAFLVRQNYVVGNPFAAMNEPAAAPRALGLHRTLSFAQWQHLDTLLAKHSATESGRRLRRGMRWVYATGLRLAEITGATCGDLRRVVFRTPDGRDAAGWLLSVHGRAGRRREVPVPHELVADLEEELAHHGFEQAVGADGNRAIHVLARFDLKPEPPRPWSTSGFYSAIKLFLAQAARTLEGTDAQNLQRASIHWLRHAHGVHALQGGAGRAPVPIQVVQNNLGHVSVGTTAGYLDAQAPTGLMEMQRFWAPSADLPS</sequence>
<dbReference type="PROSITE" id="PS51900">
    <property type="entry name" value="CB"/>
    <property type="match status" value="1"/>
</dbReference>
<dbReference type="AlphaFoldDB" id="A0A679JA21"/>
<comment type="subcellular location">
    <subcellularLocation>
        <location evidence="1">Cytoplasm</location>
    </subcellularLocation>
</comment>
<protein>
    <submittedName>
        <fullName evidence="12">Tyrosine recombinase XerD</fullName>
    </submittedName>
</protein>
<evidence type="ECO:0000256" key="2">
    <source>
        <dbReference type="ARBA" id="ARBA00022490"/>
    </source>
</evidence>
<name>A0A679JA21_VARPD</name>
<dbReference type="InterPro" id="IPR050090">
    <property type="entry name" value="Tyrosine_recombinase_XerCD"/>
</dbReference>
<dbReference type="GO" id="GO:0007059">
    <property type="term" value="P:chromosome segregation"/>
    <property type="evidence" value="ECO:0007669"/>
    <property type="project" value="UniProtKB-KW"/>
</dbReference>
<dbReference type="Pfam" id="PF12482">
    <property type="entry name" value="DUF3701"/>
    <property type="match status" value="1"/>
</dbReference>
<evidence type="ECO:0000256" key="6">
    <source>
        <dbReference type="ARBA" id="ARBA00023125"/>
    </source>
</evidence>
<keyword evidence="8" id="KW-0131">Cell cycle</keyword>
<dbReference type="InterPro" id="IPR044068">
    <property type="entry name" value="CB"/>
</dbReference>
<proteinExistence type="predicted"/>
<dbReference type="PROSITE" id="PS51898">
    <property type="entry name" value="TYR_RECOMBINASE"/>
    <property type="match status" value="1"/>
</dbReference>
<gene>
    <name evidence="12" type="primary">xerD_2</name>
    <name evidence="12" type="ORF">VVAX_05876</name>
</gene>
<dbReference type="CDD" id="cd00397">
    <property type="entry name" value="DNA_BRE_C"/>
    <property type="match status" value="1"/>
</dbReference>
<feature type="domain" description="Tyr recombinase" evidence="10">
    <location>
        <begin position="413"/>
        <end position="632"/>
    </location>
</feature>
<organism evidence="12">
    <name type="scientific">Variovorax paradoxus</name>
    <dbReference type="NCBI Taxonomy" id="34073"/>
    <lineage>
        <taxon>Bacteria</taxon>
        <taxon>Pseudomonadati</taxon>
        <taxon>Pseudomonadota</taxon>
        <taxon>Betaproteobacteria</taxon>
        <taxon>Burkholderiales</taxon>
        <taxon>Comamonadaceae</taxon>
        <taxon>Variovorax</taxon>
    </lineage>
</organism>
<dbReference type="GO" id="GO:0006310">
    <property type="term" value="P:DNA recombination"/>
    <property type="evidence" value="ECO:0007669"/>
    <property type="project" value="UniProtKB-KW"/>
</dbReference>
<evidence type="ECO:0000313" key="12">
    <source>
        <dbReference type="EMBL" id="CAA2109605.1"/>
    </source>
</evidence>
<evidence type="ECO:0000256" key="1">
    <source>
        <dbReference type="ARBA" id="ARBA00004496"/>
    </source>
</evidence>
<dbReference type="InterPro" id="IPR013762">
    <property type="entry name" value="Integrase-like_cat_sf"/>
</dbReference>
<accession>A0A679JA21</accession>
<dbReference type="GO" id="GO:0003677">
    <property type="term" value="F:DNA binding"/>
    <property type="evidence" value="ECO:0007669"/>
    <property type="project" value="UniProtKB-UniRule"/>
</dbReference>
<feature type="domain" description="Core-binding (CB)" evidence="11">
    <location>
        <begin position="279"/>
        <end position="389"/>
    </location>
</feature>
<keyword evidence="5" id="KW-0229">DNA integration</keyword>
<dbReference type="InterPro" id="IPR022169">
    <property type="entry name" value="DUF3701"/>
</dbReference>
<keyword evidence="4" id="KW-0159">Chromosome partition</keyword>
<dbReference type="InterPro" id="IPR011010">
    <property type="entry name" value="DNA_brk_join_enz"/>
</dbReference>
<dbReference type="GO" id="GO:0005737">
    <property type="term" value="C:cytoplasm"/>
    <property type="evidence" value="ECO:0007669"/>
    <property type="project" value="UniProtKB-SubCell"/>
</dbReference>
<evidence type="ECO:0000259" key="10">
    <source>
        <dbReference type="PROSITE" id="PS51898"/>
    </source>
</evidence>
<evidence type="ECO:0000256" key="8">
    <source>
        <dbReference type="ARBA" id="ARBA00023306"/>
    </source>
</evidence>
<dbReference type="Gene3D" id="1.10.443.10">
    <property type="entry name" value="Intergrase catalytic core"/>
    <property type="match status" value="1"/>
</dbReference>
<dbReference type="Gene3D" id="1.10.150.130">
    <property type="match status" value="1"/>
</dbReference>
<dbReference type="PANTHER" id="PTHR30349">
    <property type="entry name" value="PHAGE INTEGRASE-RELATED"/>
    <property type="match status" value="1"/>
</dbReference>